<dbReference type="InterPro" id="IPR050134">
    <property type="entry name" value="NAD-dep_sirtuin_deacylases"/>
</dbReference>
<evidence type="ECO:0000313" key="10">
    <source>
        <dbReference type="EMBL" id="KAG2207782.1"/>
    </source>
</evidence>
<evidence type="ECO:0000256" key="2">
    <source>
        <dbReference type="ARBA" id="ARBA00006924"/>
    </source>
</evidence>
<feature type="region of interest" description="Disordered" evidence="8">
    <location>
        <begin position="1"/>
        <end position="83"/>
    </location>
</feature>
<evidence type="ECO:0000256" key="5">
    <source>
        <dbReference type="ARBA" id="ARBA00022833"/>
    </source>
</evidence>
<dbReference type="PANTHER" id="PTHR11085">
    <property type="entry name" value="NAD-DEPENDENT PROTEIN DEACYLASE SIRTUIN-5, MITOCHONDRIAL-RELATED"/>
    <property type="match status" value="1"/>
</dbReference>
<dbReference type="InterPro" id="IPR029035">
    <property type="entry name" value="DHS-like_NAD/FAD-binding_dom"/>
</dbReference>
<evidence type="ECO:0000256" key="4">
    <source>
        <dbReference type="ARBA" id="ARBA00022723"/>
    </source>
</evidence>
<evidence type="ECO:0000256" key="1">
    <source>
        <dbReference type="ARBA" id="ARBA00001947"/>
    </source>
</evidence>
<keyword evidence="11" id="KW-1185">Reference proteome</keyword>
<protein>
    <recommendedName>
        <fullName evidence="9">Deacetylase sirtuin-type domain-containing protein</fullName>
    </recommendedName>
</protein>
<comment type="cofactor">
    <cofactor evidence="1">
        <name>Zn(2+)</name>
        <dbReference type="ChEBI" id="CHEBI:29105"/>
    </cofactor>
</comment>
<proteinExistence type="inferred from homology"/>
<keyword evidence="4 7" id="KW-0479">Metal-binding</keyword>
<evidence type="ECO:0000313" key="11">
    <source>
        <dbReference type="Proteomes" id="UP000650833"/>
    </source>
</evidence>
<feature type="domain" description="Deacetylase sirtuin-type" evidence="9">
    <location>
        <begin position="200"/>
        <end position="478"/>
    </location>
</feature>
<reference evidence="10" key="1">
    <citation type="submission" date="2020-12" db="EMBL/GenBank/DDBJ databases">
        <title>Metabolic potential, ecology and presence of endohyphal bacteria is reflected in genomic diversity of Mucoromycotina.</title>
        <authorList>
            <person name="Muszewska A."/>
            <person name="Okrasinska A."/>
            <person name="Steczkiewicz K."/>
            <person name="Drgas O."/>
            <person name="Orlowska M."/>
            <person name="Perlinska-Lenart U."/>
            <person name="Aleksandrzak-Piekarczyk T."/>
            <person name="Szatraj K."/>
            <person name="Zielenkiewicz U."/>
            <person name="Pilsyk S."/>
            <person name="Malc E."/>
            <person name="Mieczkowski P."/>
            <person name="Kruszewska J.S."/>
            <person name="Biernat P."/>
            <person name="Pawlowska J."/>
        </authorList>
    </citation>
    <scope>NUCLEOTIDE SEQUENCE</scope>
    <source>
        <strain evidence="10">CBS 226.32</strain>
    </source>
</reference>
<dbReference type="PANTHER" id="PTHR11085:SF9">
    <property type="entry name" value="NAD-DEPENDENT PROTEIN DEACETYLASE SIRTUIN-1"/>
    <property type="match status" value="1"/>
</dbReference>
<evidence type="ECO:0000256" key="6">
    <source>
        <dbReference type="ARBA" id="ARBA00023027"/>
    </source>
</evidence>
<dbReference type="InterPro" id="IPR026590">
    <property type="entry name" value="Ssirtuin_cat_dom"/>
</dbReference>
<feature type="binding site" evidence="7">
    <location>
        <position position="357"/>
    </location>
    <ligand>
        <name>Zn(2+)</name>
        <dbReference type="ChEBI" id="CHEBI:29105"/>
    </ligand>
</feature>
<feature type="region of interest" description="Disordered" evidence="8">
    <location>
        <begin position="551"/>
        <end position="607"/>
    </location>
</feature>
<keyword evidence="6" id="KW-0520">NAD</keyword>
<dbReference type="GO" id="GO:0005634">
    <property type="term" value="C:nucleus"/>
    <property type="evidence" value="ECO:0007669"/>
    <property type="project" value="TreeGrafter"/>
</dbReference>
<evidence type="ECO:0000256" key="3">
    <source>
        <dbReference type="ARBA" id="ARBA00022679"/>
    </source>
</evidence>
<dbReference type="InterPro" id="IPR026591">
    <property type="entry name" value="Sirtuin_cat_small_dom_sf"/>
</dbReference>
<gene>
    <name evidence="10" type="ORF">INT46_001973</name>
</gene>
<dbReference type="GO" id="GO:0046970">
    <property type="term" value="F:histone H4K16 deacetylase activity, NAD-dependent"/>
    <property type="evidence" value="ECO:0007669"/>
    <property type="project" value="TreeGrafter"/>
</dbReference>
<sequence>MNGEDENQPMGSQDFPMRKRISSEHNIKKRETEEHLSKKAKLEVTNEDDPAPTGSLSINDHEFDDYNEDSDQDWASGGASDSDSEDILIDHDILSHPAFHVEEDSLGDVDVDGPEDEGQYQLSWEPFTDEEMEKLQDEAREMGLMKFIEKYVIQQSVPIPKMLEAFNIYMHPKAAMLATDLELLPILKSVITRYLRKRRRLDYVNTLDDVAHLLSKANNIMIVTGAGVSVSCGIPDFRSEKGIYSRLQEYQLDDPQQMFDIEYFRESPEIFYSFAKELYPAKYQPSPSHLFVKLVEDKGKLLRNYTQNIDTLEHKTNIKRVVNCHGSFATASCVTCGYKVDGKEIEDFIMEQKVPPCPKCLQAKPNQRQNDSDSDDDDNGHNSKGVSIMKPDITFFGERLPAEFDNLLAVDTEQVDLLIVMGSSLKVSPVSEIMSQIPHSVPQILINRTPITHMTFDIQLLGDSDVIVPELCRMLNWDLRHQKLPGGSALSDESIRLSREGDGDLLEIVDEETKQIKHTENKIWKYMRDGLYTFPGAVIDPKYIKNERYDERGSLGGESDDSDDENREQEEDFGLIAAETKENTENNEQVNDNLKQEGKEPNAINNN</sequence>
<dbReference type="Gene3D" id="3.40.50.1220">
    <property type="entry name" value="TPP-binding domain"/>
    <property type="match status" value="1"/>
</dbReference>
<feature type="binding site" evidence="7">
    <location>
        <position position="336"/>
    </location>
    <ligand>
        <name>Zn(2+)</name>
        <dbReference type="ChEBI" id="CHEBI:29105"/>
    </ligand>
</feature>
<feature type="binding site" evidence="7">
    <location>
        <position position="360"/>
    </location>
    <ligand>
        <name>Zn(2+)</name>
        <dbReference type="ChEBI" id="CHEBI:29105"/>
    </ligand>
</feature>
<dbReference type="Proteomes" id="UP000650833">
    <property type="component" value="Unassembled WGS sequence"/>
</dbReference>
<evidence type="ECO:0000256" key="8">
    <source>
        <dbReference type="SAM" id="MobiDB-lite"/>
    </source>
</evidence>
<keyword evidence="5 7" id="KW-0862">Zinc</keyword>
<feature type="compositionally biased region" description="Acidic residues" evidence="8">
    <location>
        <begin position="558"/>
        <end position="573"/>
    </location>
</feature>
<dbReference type="InterPro" id="IPR003000">
    <property type="entry name" value="Sirtuin"/>
</dbReference>
<dbReference type="AlphaFoldDB" id="A0A8H7RB98"/>
<comment type="caution">
    <text evidence="10">The sequence shown here is derived from an EMBL/GenBank/DDBJ whole genome shotgun (WGS) entry which is preliminary data.</text>
</comment>
<feature type="compositionally biased region" description="Acidic residues" evidence="8">
    <location>
        <begin position="62"/>
        <end position="72"/>
    </location>
</feature>
<dbReference type="GO" id="GO:0070403">
    <property type="term" value="F:NAD+ binding"/>
    <property type="evidence" value="ECO:0007669"/>
    <property type="project" value="InterPro"/>
</dbReference>
<keyword evidence="3" id="KW-0808">Transferase</keyword>
<accession>A0A8H7RB98</accession>
<feature type="compositionally biased region" description="Basic and acidic residues" evidence="8">
    <location>
        <begin position="21"/>
        <end position="44"/>
    </location>
</feature>
<dbReference type="Pfam" id="PF02146">
    <property type="entry name" value="SIR2"/>
    <property type="match status" value="1"/>
</dbReference>
<feature type="region of interest" description="Disordered" evidence="8">
    <location>
        <begin position="359"/>
        <end position="386"/>
    </location>
</feature>
<feature type="binding site" evidence="7">
    <location>
        <position position="333"/>
    </location>
    <ligand>
        <name>Zn(2+)</name>
        <dbReference type="ChEBI" id="CHEBI:29105"/>
    </ligand>
</feature>
<dbReference type="GO" id="GO:0046872">
    <property type="term" value="F:metal ion binding"/>
    <property type="evidence" value="ECO:0007669"/>
    <property type="project" value="UniProtKB-KW"/>
</dbReference>
<dbReference type="OrthoDB" id="420264at2759"/>
<organism evidence="10 11">
    <name type="scientific">Mucor plumbeus</name>
    <dbReference type="NCBI Taxonomy" id="97098"/>
    <lineage>
        <taxon>Eukaryota</taxon>
        <taxon>Fungi</taxon>
        <taxon>Fungi incertae sedis</taxon>
        <taxon>Mucoromycota</taxon>
        <taxon>Mucoromycotina</taxon>
        <taxon>Mucoromycetes</taxon>
        <taxon>Mucorales</taxon>
        <taxon>Mucorineae</taxon>
        <taxon>Mucoraceae</taxon>
        <taxon>Mucor</taxon>
    </lineage>
</organism>
<evidence type="ECO:0000259" key="9">
    <source>
        <dbReference type="PROSITE" id="PS50305"/>
    </source>
</evidence>
<name>A0A8H7RB98_9FUNG</name>
<evidence type="ECO:0000256" key="7">
    <source>
        <dbReference type="PROSITE-ProRule" id="PRU00236"/>
    </source>
</evidence>
<comment type="similarity">
    <text evidence="2">Belongs to the sirtuin family. Class I subfamily.</text>
</comment>
<dbReference type="PROSITE" id="PS50305">
    <property type="entry name" value="SIRTUIN"/>
    <property type="match status" value="1"/>
</dbReference>
<dbReference type="EMBL" id="JAEPRC010000123">
    <property type="protein sequence ID" value="KAG2207782.1"/>
    <property type="molecule type" value="Genomic_DNA"/>
</dbReference>
<dbReference type="Gene3D" id="3.30.1600.10">
    <property type="entry name" value="SIR2/SIRT2 'Small Domain"/>
    <property type="match status" value="1"/>
</dbReference>
<dbReference type="SUPFAM" id="SSF52467">
    <property type="entry name" value="DHS-like NAD/FAD-binding domain"/>
    <property type="match status" value="1"/>
</dbReference>
<feature type="active site" description="Proton acceptor" evidence="7">
    <location>
        <position position="325"/>
    </location>
</feature>